<dbReference type="Pfam" id="PF11277">
    <property type="entry name" value="Med24_N"/>
    <property type="match status" value="1"/>
</dbReference>
<comment type="similarity">
    <text evidence="2">Belongs to the Mediator complex subunit 24 family.</text>
</comment>
<feature type="region of interest" description="Disordered" evidence="9">
    <location>
        <begin position="861"/>
        <end position="887"/>
    </location>
</feature>
<comment type="subcellular location">
    <subcellularLocation>
        <location evidence="1">Nucleus</location>
    </subcellularLocation>
</comment>
<dbReference type="EMBL" id="JAUCMV010000002">
    <property type="protein sequence ID" value="KAK0416596.1"/>
    <property type="molecule type" value="Genomic_DNA"/>
</dbReference>
<evidence type="ECO:0000256" key="5">
    <source>
        <dbReference type="ARBA" id="ARBA00023159"/>
    </source>
</evidence>
<dbReference type="GO" id="GO:0003712">
    <property type="term" value="F:transcription coregulator activity"/>
    <property type="evidence" value="ECO:0007669"/>
    <property type="project" value="TreeGrafter"/>
</dbReference>
<protein>
    <recommendedName>
        <fullName evidence="3">Mediator of RNA polymerase II transcription subunit 24</fullName>
    </recommendedName>
    <alternativeName>
        <fullName evidence="8">Mediator complex subunit 24</fullName>
    </alternativeName>
</protein>
<evidence type="ECO:0000256" key="7">
    <source>
        <dbReference type="ARBA" id="ARBA00023242"/>
    </source>
</evidence>
<evidence type="ECO:0000256" key="4">
    <source>
        <dbReference type="ARBA" id="ARBA00023015"/>
    </source>
</evidence>
<organism evidence="10 11">
    <name type="scientific">Steinernema hermaphroditum</name>
    <dbReference type="NCBI Taxonomy" id="289476"/>
    <lineage>
        <taxon>Eukaryota</taxon>
        <taxon>Metazoa</taxon>
        <taxon>Ecdysozoa</taxon>
        <taxon>Nematoda</taxon>
        <taxon>Chromadorea</taxon>
        <taxon>Rhabditida</taxon>
        <taxon>Tylenchina</taxon>
        <taxon>Panagrolaimomorpha</taxon>
        <taxon>Strongyloidoidea</taxon>
        <taxon>Steinernematidae</taxon>
        <taxon>Steinernema</taxon>
    </lineage>
</organism>
<evidence type="ECO:0000313" key="11">
    <source>
        <dbReference type="Proteomes" id="UP001175271"/>
    </source>
</evidence>
<keyword evidence="4" id="KW-0805">Transcription regulation</keyword>
<keyword evidence="6" id="KW-0804">Transcription</keyword>
<evidence type="ECO:0000256" key="6">
    <source>
        <dbReference type="ARBA" id="ARBA00023163"/>
    </source>
</evidence>
<evidence type="ECO:0000256" key="1">
    <source>
        <dbReference type="ARBA" id="ARBA00004123"/>
    </source>
</evidence>
<comment type="caution">
    <text evidence="10">The sequence shown here is derived from an EMBL/GenBank/DDBJ whole genome shotgun (WGS) entry which is preliminary data.</text>
</comment>
<evidence type="ECO:0000313" key="10">
    <source>
        <dbReference type="EMBL" id="KAK0416596.1"/>
    </source>
</evidence>
<keyword evidence="7" id="KW-0539">Nucleus</keyword>
<dbReference type="GO" id="GO:0016592">
    <property type="term" value="C:mediator complex"/>
    <property type="evidence" value="ECO:0007669"/>
    <property type="project" value="InterPro"/>
</dbReference>
<proteinExistence type="inferred from homology"/>
<dbReference type="AlphaFoldDB" id="A0AA39M020"/>
<dbReference type="GO" id="GO:0060261">
    <property type="term" value="P:positive regulation of transcription initiation by RNA polymerase II"/>
    <property type="evidence" value="ECO:0007669"/>
    <property type="project" value="TreeGrafter"/>
</dbReference>
<keyword evidence="11" id="KW-1185">Reference proteome</keyword>
<evidence type="ECO:0000256" key="8">
    <source>
        <dbReference type="ARBA" id="ARBA00031960"/>
    </source>
</evidence>
<keyword evidence="5" id="KW-0010">Activator</keyword>
<reference evidence="10" key="1">
    <citation type="submission" date="2023-06" db="EMBL/GenBank/DDBJ databases">
        <title>Genomic analysis of the entomopathogenic nematode Steinernema hermaphroditum.</title>
        <authorList>
            <person name="Schwarz E.M."/>
            <person name="Heppert J.K."/>
            <person name="Baniya A."/>
            <person name="Schwartz H.T."/>
            <person name="Tan C.-H."/>
            <person name="Antoshechkin I."/>
            <person name="Sternberg P.W."/>
            <person name="Goodrich-Blair H."/>
            <person name="Dillman A.R."/>
        </authorList>
    </citation>
    <scope>NUCLEOTIDE SEQUENCE</scope>
    <source>
        <strain evidence="10">PS9179</strain>
        <tissue evidence="10">Whole animal</tissue>
    </source>
</reference>
<accession>A0AA39M020</accession>
<dbReference type="InterPro" id="IPR021429">
    <property type="entry name" value="Mediator_Med24"/>
</dbReference>
<name>A0AA39M020_9BILA</name>
<dbReference type="Proteomes" id="UP001175271">
    <property type="component" value="Unassembled WGS sequence"/>
</dbReference>
<evidence type="ECO:0000256" key="3">
    <source>
        <dbReference type="ARBA" id="ARBA00019693"/>
    </source>
</evidence>
<sequence length="1007" mass="114996">MIVDEAKPMDQIPNRAAALVGDTYRLHWGSMKFAEEMKKATNELPDGFGQIFCDEVCYQLMRMGTVLLCPERRLLDLIPEMAKSEAISWITVLNTFARFNSFERPKCVEAICDILVECLPLISCEPREACDCKQLSEATERLLEWFLHGAQVSPRTSISSLTPITECFRCYSENRFIQIVIYLRSQLDTDLFQRWQSEVERFLGVNAFTEPISQCYSSILENVRQLANPPTIDIPLVTKNYLRDARPTIATLITVYSDIGMYTDINEICDACLILGDTFGIESRDLVRDIVRTGLLVNVHPDDFREREGQNVMFIMQVVPLVLEELFLRQRITREDIVAAVLEISNQRTLLDSCDQRYKSPFYSCFVGQIAEHCGRIGIGMENFQHAVDKRFLITKREHIERHESGSLTTPYRVFVAAKKAKRSLDKHDFSSNIWPKMVSLLIRGQGMNFDSICAWSSLDNSIPSVYAKLIWLNSIWQNCKQFEARRPHEVDLDYFQLFDATFLLLSRLRISYLDLQVDDLPSGDTMGTESTAVFYKWDREVNKHLEEGKPMKLADESRKIAFQAQYNDLKNGKPYWDQSWTGVQLFETLPVVAEMILDDIRAKQITAPGQSNVEPLLQPVGQILTALSPLPSLIVGLLQWVSTQKCDADRQVFVRCITSFMNALQHQDHSVLPELASWIEMSLVVRPLLRELLGEANPAEMPYPWIVQCARRALPCIRGHAAPDMQALKDAYLYACRQNWASPNVIALVDKCDRVNPVWSKVWFLQMLKALTLDELTSYSEICISAAFCAPIHFFIALQRHIVDHVLNPEHAVSATSQPLSIVLAQMLVRLMILSVWANKQTFRARQKKVIKAAAARHSFEHMETEEGAEEQPEEQMGEPVENEENPPEAQLMNFGPDGPVLKTIELTLNRFFKETMTGHLKPTTSFIIRFIIELALAKRSSGTTPEHWADVVAMLPMDLLFSLGRIDPYSMSIDVFLTLYSDLSDVETNLNCLKFACVHRKMRVL</sequence>
<dbReference type="PANTHER" id="PTHR12898">
    <property type="entry name" value="MEDIATOR OF RNA POLYMERASE II TRANSCRIPTION SUBUNIT 24"/>
    <property type="match status" value="1"/>
</dbReference>
<gene>
    <name evidence="10" type="ORF">QR680_012580</name>
</gene>
<dbReference type="PANTHER" id="PTHR12898:SF1">
    <property type="entry name" value="MEDIATOR OF RNA POLYMERASE II TRANSCRIPTION SUBUNIT 24"/>
    <property type="match status" value="1"/>
</dbReference>
<feature type="compositionally biased region" description="Acidic residues" evidence="9">
    <location>
        <begin position="867"/>
        <end position="887"/>
    </location>
</feature>
<evidence type="ECO:0000256" key="2">
    <source>
        <dbReference type="ARBA" id="ARBA00007864"/>
    </source>
</evidence>
<evidence type="ECO:0000256" key="9">
    <source>
        <dbReference type="SAM" id="MobiDB-lite"/>
    </source>
</evidence>